<keyword evidence="2" id="KW-0808">Transferase</keyword>
<dbReference type="GO" id="GO:0016740">
    <property type="term" value="F:transferase activity"/>
    <property type="evidence" value="ECO:0007669"/>
    <property type="project" value="UniProtKB-KW"/>
</dbReference>
<keyword evidence="3" id="KW-1185">Reference proteome</keyword>
<evidence type="ECO:0000313" key="3">
    <source>
        <dbReference type="Proteomes" id="UP000521922"/>
    </source>
</evidence>
<comment type="caution">
    <text evidence="2">The sequence shown here is derived from an EMBL/GenBank/DDBJ whole genome shotgun (WGS) entry which is preliminary data.</text>
</comment>
<gene>
    <name evidence="2" type="ORF">BJ968_000277</name>
</gene>
<dbReference type="PANTHER" id="PTHR36836:SF1">
    <property type="entry name" value="COLANIC ACID BIOSYNTHESIS PROTEIN WCAK"/>
    <property type="match status" value="1"/>
</dbReference>
<evidence type="ECO:0000259" key="1">
    <source>
        <dbReference type="Pfam" id="PF04230"/>
    </source>
</evidence>
<feature type="domain" description="Polysaccharide pyruvyl transferase" evidence="1">
    <location>
        <begin position="149"/>
        <end position="295"/>
    </location>
</feature>
<dbReference type="RefSeq" id="WP_179748554.1">
    <property type="nucleotide sequence ID" value="NZ_BAAAGN010000002.1"/>
</dbReference>
<dbReference type="AlphaFoldDB" id="A0A7Y9AS08"/>
<dbReference type="PANTHER" id="PTHR36836">
    <property type="entry name" value="COLANIC ACID BIOSYNTHESIS PROTEIN WCAK"/>
    <property type="match status" value="1"/>
</dbReference>
<reference evidence="2 3" key="1">
    <citation type="submission" date="2020-07" db="EMBL/GenBank/DDBJ databases">
        <title>Sequencing the genomes of 1000 actinobacteria strains.</title>
        <authorList>
            <person name="Klenk H.-P."/>
        </authorList>
    </citation>
    <scope>NUCLEOTIDE SEQUENCE [LARGE SCALE GENOMIC DNA]</scope>
    <source>
        <strain evidence="2 3">DSM 7487</strain>
    </source>
</reference>
<proteinExistence type="predicted"/>
<evidence type="ECO:0000313" key="2">
    <source>
        <dbReference type="EMBL" id="NYD20737.1"/>
    </source>
</evidence>
<name>A0A7Y9AS08_9ACTN</name>
<organism evidence="2 3">
    <name type="scientific">Kineococcus aurantiacus</name>
    <dbReference type="NCBI Taxonomy" id="37633"/>
    <lineage>
        <taxon>Bacteria</taxon>
        <taxon>Bacillati</taxon>
        <taxon>Actinomycetota</taxon>
        <taxon>Actinomycetes</taxon>
        <taxon>Kineosporiales</taxon>
        <taxon>Kineosporiaceae</taxon>
        <taxon>Kineococcus</taxon>
    </lineage>
</organism>
<dbReference type="Pfam" id="PF04230">
    <property type="entry name" value="PS_pyruv_trans"/>
    <property type="match status" value="1"/>
</dbReference>
<sequence>MAYVDAHTQFDNLGDDVILERLLTLLGERGEVVVDAKGVDPALLELTGAGRYRQAPALPLRILGDSLRDRLSPAHRRPRRVLVLKPGHIGGVPSARAVAERVALLGVTAGCRALGARVVRTAFSVADLHPSMLWLERAQTRLMHGYAPRDSRSVEYARSRGLRVTGTSADLAWTVPATGLRPGPGNGDVVLSLRSSTSGYERQDDYQRRLRALVTELQPLLREAGRRPVWVSQVVSDERFAAEVADGPAPRTVFDRTPAGARAVLAAYAAADVVLTNRLHTFLLALAQGTCAFVLTDPRTHAKLDGLLTDAGLADLLLDVRTVTARDVLQRVQELPERLGEIGDAVAKAFDAGAATVVATLDDAVSG</sequence>
<dbReference type="InterPro" id="IPR007345">
    <property type="entry name" value="Polysacch_pyruvyl_Trfase"/>
</dbReference>
<accession>A0A7Y9AS08</accession>
<dbReference type="EMBL" id="JACCBB010000001">
    <property type="protein sequence ID" value="NYD20737.1"/>
    <property type="molecule type" value="Genomic_DNA"/>
</dbReference>
<protein>
    <submittedName>
        <fullName evidence="2">Polysaccharide pyruvyl transferase WcaK-like protein</fullName>
    </submittedName>
</protein>
<dbReference type="Proteomes" id="UP000521922">
    <property type="component" value="Unassembled WGS sequence"/>
</dbReference>